<name>A0A183JB08_9BILA</name>
<gene>
    <name evidence="1" type="ORF">SBAD_LOCUS13056</name>
</gene>
<evidence type="ECO:0000313" key="2">
    <source>
        <dbReference type="Proteomes" id="UP000270296"/>
    </source>
</evidence>
<protein>
    <submittedName>
        <fullName evidence="3">GCP_N_terminal domain-containing protein</fullName>
    </submittedName>
</protein>
<evidence type="ECO:0000313" key="3">
    <source>
        <dbReference type="WBParaSite" id="SBAD_0001347201-mRNA-1"/>
    </source>
</evidence>
<organism evidence="3">
    <name type="scientific">Soboliphyme baturini</name>
    <dbReference type="NCBI Taxonomy" id="241478"/>
    <lineage>
        <taxon>Eukaryota</taxon>
        <taxon>Metazoa</taxon>
        <taxon>Ecdysozoa</taxon>
        <taxon>Nematoda</taxon>
        <taxon>Enoplea</taxon>
        <taxon>Dorylaimia</taxon>
        <taxon>Dioctophymatida</taxon>
        <taxon>Dioctophymatoidea</taxon>
        <taxon>Soboliphymatidae</taxon>
        <taxon>Soboliphyme</taxon>
    </lineage>
</organism>
<dbReference type="WBParaSite" id="SBAD_0001347201-mRNA-1">
    <property type="protein sequence ID" value="SBAD_0001347201-mRNA-1"/>
    <property type="gene ID" value="SBAD_0001347201"/>
</dbReference>
<evidence type="ECO:0000313" key="1">
    <source>
        <dbReference type="EMBL" id="VDP53657.1"/>
    </source>
</evidence>
<reference evidence="3" key="1">
    <citation type="submission" date="2016-06" db="UniProtKB">
        <authorList>
            <consortium name="WormBaseParasite"/>
        </authorList>
    </citation>
    <scope>IDENTIFICATION</scope>
</reference>
<dbReference type="EMBL" id="UZAM01019969">
    <property type="protein sequence ID" value="VDP53657.1"/>
    <property type="molecule type" value="Genomic_DNA"/>
</dbReference>
<dbReference type="Proteomes" id="UP000270296">
    <property type="component" value="Unassembled WGS sequence"/>
</dbReference>
<sequence>MLTRLLRDVEATLVNHQSLKAHFDYAVERNGDLNPDLRTAHESELKTFLIALLSSKEVKVIGGSRSYIGQLVLSVMQQNETNEVRSSPPSVYM</sequence>
<keyword evidence="2" id="KW-1185">Reference proteome</keyword>
<reference evidence="1 2" key="2">
    <citation type="submission" date="2018-11" db="EMBL/GenBank/DDBJ databases">
        <authorList>
            <consortium name="Pathogen Informatics"/>
        </authorList>
    </citation>
    <scope>NUCLEOTIDE SEQUENCE [LARGE SCALE GENOMIC DNA]</scope>
</reference>
<proteinExistence type="predicted"/>
<dbReference type="AlphaFoldDB" id="A0A183JB08"/>
<accession>A0A183JB08</accession>